<dbReference type="KEGG" id="tba:TERMP_00680"/>
<keyword evidence="3" id="KW-1185">Reference proteome</keyword>
<dbReference type="Pfam" id="PF05168">
    <property type="entry name" value="HEPN"/>
    <property type="match status" value="1"/>
</dbReference>
<evidence type="ECO:0000313" key="2">
    <source>
        <dbReference type="EMBL" id="ADT83657.1"/>
    </source>
</evidence>
<dbReference type="eggNOG" id="arCOG01191">
    <property type="taxonomic scope" value="Archaea"/>
</dbReference>
<feature type="domain" description="HEPN" evidence="1">
    <location>
        <begin position="9"/>
        <end position="118"/>
    </location>
</feature>
<evidence type="ECO:0000259" key="1">
    <source>
        <dbReference type="PROSITE" id="PS50910"/>
    </source>
</evidence>
<dbReference type="AlphaFoldDB" id="F0LKS8"/>
<dbReference type="SMART" id="SM00748">
    <property type="entry name" value="HEPN"/>
    <property type="match status" value="1"/>
</dbReference>
<evidence type="ECO:0000313" key="3">
    <source>
        <dbReference type="Proteomes" id="UP000007478"/>
    </source>
</evidence>
<gene>
    <name evidence="2" type="ordered locus">TERMP_00680</name>
</gene>
<sequence>MGVSRAYKLRLIQADIDLAKSAYEKGYYEMAIFHCQQAIEKSLKLLLEEKAGKYVRTHDLMFLRDLVGEFEEIRELLLDDEFLDRLEEGYFYGRYWDKPIEPFEDFEVQKAIYLAEEIFKRIKGLLG</sequence>
<dbReference type="SUPFAM" id="SSF81593">
    <property type="entry name" value="Nucleotidyltransferase substrate binding subunit/domain"/>
    <property type="match status" value="1"/>
</dbReference>
<organism evidence="2 3">
    <name type="scientific">Thermococcus barophilus (strain DSM 11836 / MP)</name>
    <dbReference type="NCBI Taxonomy" id="391623"/>
    <lineage>
        <taxon>Archaea</taxon>
        <taxon>Methanobacteriati</taxon>
        <taxon>Methanobacteriota</taxon>
        <taxon>Thermococci</taxon>
        <taxon>Thermococcales</taxon>
        <taxon>Thermococcaceae</taxon>
        <taxon>Thermococcus</taxon>
    </lineage>
</organism>
<dbReference type="OrthoDB" id="101044at2157"/>
<dbReference type="Gene3D" id="1.20.120.330">
    <property type="entry name" value="Nucleotidyltransferases domain 2"/>
    <property type="match status" value="1"/>
</dbReference>
<reference evidence="2 3" key="1">
    <citation type="journal article" date="2011" name="J. Bacteriol.">
        <title>Complete genome sequence of the hyperthermophilic, piezophilic, heterotrophic, and carboxydotrophic archaeon Thermococcus barophilus MP.</title>
        <authorList>
            <person name="Vannier P."/>
            <person name="Marteinsson V.T."/>
            <person name="Fridjonsson O.H."/>
            <person name="Oger P."/>
            <person name="Jebbar M."/>
        </authorList>
    </citation>
    <scope>NUCLEOTIDE SEQUENCE [LARGE SCALE GENOMIC DNA]</scope>
    <source>
        <strain evidence="3">DSM 11836 / MP</strain>
    </source>
</reference>
<dbReference type="InterPro" id="IPR007842">
    <property type="entry name" value="HEPN_dom"/>
</dbReference>
<dbReference type="EMBL" id="CP002372">
    <property type="protein sequence ID" value="ADT83657.1"/>
    <property type="molecule type" value="Genomic_DNA"/>
</dbReference>
<accession>F0LKS8</accession>
<dbReference type="PROSITE" id="PS50910">
    <property type="entry name" value="HEPN"/>
    <property type="match status" value="1"/>
</dbReference>
<dbReference type="RefSeq" id="WP_013466955.1">
    <property type="nucleotide sequence ID" value="NC_014804.1"/>
</dbReference>
<dbReference type="Proteomes" id="UP000007478">
    <property type="component" value="Chromosome"/>
</dbReference>
<dbReference type="PATRIC" id="fig|391623.17.peg.681"/>
<name>F0LKS8_THEBM</name>
<dbReference type="HOGENOM" id="CLU_123170_0_1_2"/>
<protein>
    <recommendedName>
        <fullName evidence="1">HEPN domain-containing protein</fullName>
    </recommendedName>
</protein>
<proteinExistence type="predicted"/>
<dbReference type="GeneID" id="25394628"/>